<evidence type="ECO:0000313" key="4">
    <source>
        <dbReference type="EMBL" id="VAX06575.1"/>
    </source>
</evidence>
<evidence type="ECO:0000256" key="2">
    <source>
        <dbReference type="ARBA" id="ARBA00022748"/>
    </source>
</evidence>
<dbReference type="GO" id="GO:0016491">
    <property type="term" value="F:oxidoreductase activity"/>
    <property type="evidence" value="ECO:0007669"/>
    <property type="project" value="InterPro"/>
</dbReference>
<dbReference type="GO" id="GO:0030313">
    <property type="term" value="C:cell envelope"/>
    <property type="evidence" value="ECO:0007669"/>
    <property type="project" value="UniProtKB-SubCell"/>
</dbReference>
<dbReference type="GO" id="GO:0017004">
    <property type="term" value="P:cytochrome complex assembly"/>
    <property type="evidence" value="ECO:0007669"/>
    <property type="project" value="UniProtKB-KW"/>
</dbReference>
<dbReference type="InterPro" id="IPR036249">
    <property type="entry name" value="Thioredoxin-like_sf"/>
</dbReference>
<keyword evidence="2" id="KW-0201">Cytochrome c-type biogenesis</keyword>
<dbReference type="AlphaFoldDB" id="A0A3B1BK40"/>
<sequence length="311" mass="35550">MMLKIIIIDLSSNVIKQTSLKLLVACLFFVSVFSTSSIFAGDLNDPDAIPHVGSRARESYISYLYATEHKAFAIGPGGAWAWRESLSSEEEAQRDAIEYCQRYTQQRCVTYALNNKLVFDVKQWTTLWGPYFTKSEARKLTEGNKRGQRFYDLAFKNENGKRLKLSNYRGKVIFLHFWGSWCPSCMMELPSLQRLQNMIKKNKNTNVEFIILQARESFSDSRQWADKNGFTDLMLYDSGADSGDNTNFELANGETIADREIARLFPSSYVIDTNGVVVFSHRGAVNNWLEYIELILDVANQAEQKILSKTD</sequence>
<name>A0A3B1BK40_9ZZZZ</name>
<dbReference type="PANTHER" id="PTHR42852:SF13">
    <property type="entry name" value="PROTEIN DIPZ"/>
    <property type="match status" value="1"/>
</dbReference>
<proteinExistence type="predicted"/>
<dbReference type="PANTHER" id="PTHR42852">
    <property type="entry name" value="THIOL:DISULFIDE INTERCHANGE PROTEIN DSBE"/>
    <property type="match status" value="1"/>
</dbReference>
<dbReference type="InterPro" id="IPR013766">
    <property type="entry name" value="Thioredoxin_domain"/>
</dbReference>
<feature type="domain" description="Thioredoxin" evidence="3">
    <location>
        <begin position="144"/>
        <end position="300"/>
    </location>
</feature>
<comment type="subcellular location">
    <subcellularLocation>
        <location evidence="1">Cell envelope</location>
    </subcellularLocation>
</comment>
<dbReference type="PROSITE" id="PS00194">
    <property type="entry name" value="THIOREDOXIN_1"/>
    <property type="match status" value="1"/>
</dbReference>
<dbReference type="PROSITE" id="PS51352">
    <property type="entry name" value="THIOREDOXIN_2"/>
    <property type="match status" value="1"/>
</dbReference>
<evidence type="ECO:0000256" key="1">
    <source>
        <dbReference type="ARBA" id="ARBA00004196"/>
    </source>
</evidence>
<protein>
    <recommendedName>
        <fullName evidence="3">Thioredoxin domain-containing protein</fullName>
    </recommendedName>
</protein>
<dbReference type="InterPro" id="IPR013740">
    <property type="entry name" value="Redoxin"/>
</dbReference>
<dbReference type="Pfam" id="PF08534">
    <property type="entry name" value="Redoxin"/>
    <property type="match status" value="1"/>
</dbReference>
<dbReference type="InterPro" id="IPR017937">
    <property type="entry name" value="Thioredoxin_CS"/>
</dbReference>
<evidence type="ECO:0000259" key="3">
    <source>
        <dbReference type="PROSITE" id="PS51352"/>
    </source>
</evidence>
<dbReference type="InterPro" id="IPR050553">
    <property type="entry name" value="Thioredoxin_ResA/DsbE_sf"/>
</dbReference>
<dbReference type="EMBL" id="UOFY01000008">
    <property type="protein sequence ID" value="VAX06575.1"/>
    <property type="molecule type" value="Genomic_DNA"/>
</dbReference>
<dbReference type="Gene3D" id="3.40.30.10">
    <property type="entry name" value="Glutaredoxin"/>
    <property type="match status" value="1"/>
</dbReference>
<organism evidence="4">
    <name type="scientific">hydrothermal vent metagenome</name>
    <dbReference type="NCBI Taxonomy" id="652676"/>
    <lineage>
        <taxon>unclassified sequences</taxon>
        <taxon>metagenomes</taxon>
        <taxon>ecological metagenomes</taxon>
    </lineage>
</organism>
<reference evidence="4" key="1">
    <citation type="submission" date="2018-06" db="EMBL/GenBank/DDBJ databases">
        <authorList>
            <person name="Zhirakovskaya E."/>
        </authorList>
    </citation>
    <scope>NUCLEOTIDE SEQUENCE</scope>
</reference>
<dbReference type="SUPFAM" id="SSF52833">
    <property type="entry name" value="Thioredoxin-like"/>
    <property type="match status" value="1"/>
</dbReference>
<gene>
    <name evidence="4" type="ORF">MNBD_GAMMA25-1944</name>
</gene>
<accession>A0A3B1BK40</accession>
<dbReference type="CDD" id="cd02966">
    <property type="entry name" value="TlpA_like_family"/>
    <property type="match status" value="1"/>
</dbReference>